<reference evidence="1 2" key="2">
    <citation type="submission" date="2016-08" db="EMBL/GenBank/DDBJ databases">
        <title>Pervasive Adenine N6-methylation of Active Genes in Fungi.</title>
        <authorList>
            <consortium name="DOE Joint Genome Institute"/>
            <person name="Mondo S.J."/>
            <person name="Dannebaum R.O."/>
            <person name="Kuo R.C."/>
            <person name="Labutti K."/>
            <person name="Haridas S."/>
            <person name="Kuo A."/>
            <person name="Salamov A."/>
            <person name="Ahrendt S.R."/>
            <person name="Lipzen A."/>
            <person name="Sullivan W."/>
            <person name="Andreopoulos W.B."/>
            <person name="Clum A."/>
            <person name="Lindquist E."/>
            <person name="Daum C."/>
            <person name="Ramamoorthy G.K."/>
            <person name="Gryganskyi A."/>
            <person name="Culley D."/>
            <person name="Magnuson J.K."/>
            <person name="James T.Y."/>
            <person name="O'Malley M.A."/>
            <person name="Stajich J.E."/>
            <person name="Spatafora J.W."/>
            <person name="Visel A."/>
            <person name="Grigoriev I.V."/>
        </authorList>
    </citation>
    <scope>NUCLEOTIDE SEQUENCE [LARGE SCALE GENOMIC DNA]</scope>
    <source>
        <strain evidence="2">finn</strain>
    </source>
</reference>
<dbReference type="EMBL" id="MCFH01000008">
    <property type="protein sequence ID" value="ORX56012.1"/>
    <property type="molecule type" value="Genomic_DNA"/>
</dbReference>
<dbReference type="Proteomes" id="UP000193719">
    <property type="component" value="Unassembled WGS sequence"/>
</dbReference>
<evidence type="ECO:0000313" key="1">
    <source>
        <dbReference type="EMBL" id="ORX56012.1"/>
    </source>
</evidence>
<dbReference type="OrthoDB" id="10437013at2759"/>
<evidence type="ECO:0008006" key="3">
    <source>
        <dbReference type="Google" id="ProtNLM"/>
    </source>
</evidence>
<sequence>MSTLPYYSIDITMASNISLIGNKNGTIFDYKNNYKGAMFFNFIEDKTQYKLEMKNLIFKNYEYHGRFQSGVRCISILSIFKDFHISINNCTFINGKSPYISLINDFFIKETVTEPQMKFNNCNFFNNKGRIMEVHHKEEYKYSSIYNNSIIKFNECNFTDNSGLIYSHNSKFIK</sequence>
<gene>
    <name evidence="1" type="ORF">BCR36DRAFT_175691</name>
</gene>
<organism evidence="1 2">
    <name type="scientific">Piromyces finnis</name>
    <dbReference type="NCBI Taxonomy" id="1754191"/>
    <lineage>
        <taxon>Eukaryota</taxon>
        <taxon>Fungi</taxon>
        <taxon>Fungi incertae sedis</taxon>
        <taxon>Chytridiomycota</taxon>
        <taxon>Chytridiomycota incertae sedis</taxon>
        <taxon>Neocallimastigomycetes</taxon>
        <taxon>Neocallimastigales</taxon>
        <taxon>Neocallimastigaceae</taxon>
        <taxon>Piromyces</taxon>
    </lineage>
</organism>
<dbReference type="AlphaFoldDB" id="A0A1Y1VIT4"/>
<evidence type="ECO:0000313" key="2">
    <source>
        <dbReference type="Proteomes" id="UP000193719"/>
    </source>
</evidence>
<protein>
    <recommendedName>
        <fullName evidence="3">Right handed beta helix domain-containing protein</fullName>
    </recommendedName>
</protein>
<proteinExistence type="predicted"/>
<name>A0A1Y1VIT4_9FUNG</name>
<reference evidence="1 2" key="1">
    <citation type="submission" date="2016-08" db="EMBL/GenBank/DDBJ databases">
        <title>Genomes of anaerobic fungi encode conserved fungal cellulosomes for biomass hydrolysis.</title>
        <authorList>
            <consortium name="DOE Joint Genome Institute"/>
            <person name="Haitjema C.H."/>
            <person name="Gilmore S.P."/>
            <person name="Henske J.K."/>
            <person name="Solomon K.V."/>
            <person name="De Groot R."/>
            <person name="Kuo A."/>
            <person name="Mondo S.J."/>
            <person name="Salamov A.A."/>
            <person name="Labutti K."/>
            <person name="Zhao Z."/>
            <person name="Chiniquy J."/>
            <person name="Barry K."/>
            <person name="Brewer H.M."/>
            <person name="Purvine S.O."/>
            <person name="Wright A.T."/>
            <person name="Boxma B."/>
            <person name="Van Alen T."/>
            <person name="Hackstein J.H."/>
            <person name="Baker S.E."/>
            <person name="Grigoriev I.V."/>
            <person name="O'Malley M.A."/>
        </authorList>
    </citation>
    <scope>NUCLEOTIDE SEQUENCE [LARGE SCALE GENOMIC DNA]</scope>
    <source>
        <strain evidence="2">finn</strain>
    </source>
</reference>
<accession>A0A1Y1VIT4</accession>
<comment type="caution">
    <text evidence="1">The sequence shown here is derived from an EMBL/GenBank/DDBJ whole genome shotgun (WGS) entry which is preliminary data.</text>
</comment>
<keyword evidence="2" id="KW-1185">Reference proteome</keyword>